<dbReference type="Proteomes" id="UP000199706">
    <property type="component" value="Unassembled WGS sequence"/>
</dbReference>
<dbReference type="SUPFAM" id="SSF46785">
    <property type="entry name" value="Winged helix' DNA-binding domain"/>
    <property type="match status" value="1"/>
</dbReference>
<dbReference type="PRINTS" id="PR00037">
    <property type="entry name" value="HTHLACR"/>
</dbReference>
<evidence type="ECO:0000313" key="5">
    <source>
        <dbReference type="EMBL" id="SDG57422.1"/>
    </source>
</evidence>
<dbReference type="Pfam" id="PF00455">
    <property type="entry name" value="DeoRC"/>
    <property type="match status" value="1"/>
</dbReference>
<dbReference type="Gene3D" id="1.10.10.10">
    <property type="entry name" value="Winged helix-like DNA-binding domain superfamily/Winged helix DNA-binding domain"/>
    <property type="match status" value="1"/>
</dbReference>
<dbReference type="GO" id="GO:0003700">
    <property type="term" value="F:DNA-binding transcription factor activity"/>
    <property type="evidence" value="ECO:0007669"/>
    <property type="project" value="InterPro"/>
</dbReference>
<dbReference type="InterPro" id="IPR036388">
    <property type="entry name" value="WH-like_DNA-bd_sf"/>
</dbReference>
<dbReference type="AlphaFoldDB" id="A0A1G7VC71"/>
<evidence type="ECO:0000259" key="4">
    <source>
        <dbReference type="PROSITE" id="PS51000"/>
    </source>
</evidence>
<dbReference type="InterPro" id="IPR050313">
    <property type="entry name" value="Carb_Metab_HTH_regulators"/>
</dbReference>
<dbReference type="PANTHER" id="PTHR30363:SF44">
    <property type="entry name" value="AGA OPERON TRANSCRIPTIONAL REPRESSOR-RELATED"/>
    <property type="match status" value="1"/>
</dbReference>
<reference evidence="5 6" key="1">
    <citation type="submission" date="2016-10" db="EMBL/GenBank/DDBJ databases">
        <authorList>
            <person name="de Groot N.N."/>
        </authorList>
    </citation>
    <scope>NUCLEOTIDE SEQUENCE [LARGE SCALE GENOMIC DNA]</scope>
    <source>
        <strain evidence="5 6">LMG 2247</strain>
    </source>
</reference>
<keyword evidence="1" id="KW-0805">Transcription regulation</keyword>
<dbReference type="PROSITE" id="PS51000">
    <property type="entry name" value="HTH_DEOR_2"/>
    <property type="match status" value="1"/>
</dbReference>
<evidence type="ECO:0000256" key="1">
    <source>
        <dbReference type="ARBA" id="ARBA00023015"/>
    </source>
</evidence>
<dbReference type="RefSeq" id="WP_090684077.1">
    <property type="nucleotide sequence ID" value="NZ_FNCJ01000004.1"/>
</dbReference>
<dbReference type="Gene3D" id="3.40.50.1360">
    <property type="match status" value="1"/>
</dbReference>
<evidence type="ECO:0000256" key="2">
    <source>
        <dbReference type="ARBA" id="ARBA00023125"/>
    </source>
</evidence>
<keyword evidence="2" id="KW-0238">DNA-binding</keyword>
<name>A0A1G7VC71_9BURK</name>
<gene>
    <name evidence="5" type="ORF">SAMN05216466_10411</name>
</gene>
<dbReference type="InterPro" id="IPR014036">
    <property type="entry name" value="DeoR-like_C"/>
</dbReference>
<dbReference type="InterPro" id="IPR018356">
    <property type="entry name" value="Tscrpt_reg_HTH_DeoR_CS"/>
</dbReference>
<evidence type="ECO:0000313" key="6">
    <source>
        <dbReference type="Proteomes" id="UP000199706"/>
    </source>
</evidence>
<dbReference type="SMART" id="SM01134">
    <property type="entry name" value="DeoRC"/>
    <property type="match status" value="1"/>
</dbReference>
<dbReference type="InterPro" id="IPR036390">
    <property type="entry name" value="WH_DNA-bd_sf"/>
</dbReference>
<dbReference type="EMBL" id="FNCJ01000004">
    <property type="protein sequence ID" value="SDG57422.1"/>
    <property type="molecule type" value="Genomic_DNA"/>
</dbReference>
<accession>A0A1G7VC71</accession>
<evidence type="ECO:0000256" key="3">
    <source>
        <dbReference type="ARBA" id="ARBA00023163"/>
    </source>
</evidence>
<keyword evidence="3" id="KW-0804">Transcription</keyword>
<dbReference type="GO" id="GO:0003677">
    <property type="term" value="F:DNA binding"/>
    <property type="evidence" value="ECO:0007669"/>
    <property type="project" value="UniProtKB-KW"/>
</dbReference>
<dbReference type="InterPro" id="IPR037171">
    <property type="entry name" value="NagB/RpiA_transferase-like"/>
</dbReference>
<dbReference type="PANTHER" id="PTHR30363">
    <property type="entry name" value="HTH-TYPE TRANSCRIPTIONAL REGULATOR SRLR-RELATED"/>
    <property type="match status" value="1"/>
</dbReference>
<dbReference type="PROSITE" id="PS00894">
    <property type="entry name" value="HTH_DEOR_1"/>
    <property type="match status" value="1"/>
</dbReference>
<organism evidence="5 6">
    <name type="scientific">Paraburkholderia phenazinium</name>
    <dbReference type="NCBI Taxonomy" id="60549"/>
    <lineage>
        <taxon>Bacteria</taxon>
        <taxon>Pseudomonadati</taxon>
        <taxon>Pseudomonadota</taxon>
        <taxon>Betaproteobacteria</taxon>
        <taxon>Burkholderiales</taxon>
        <taxon>Burkholderiaceae</taxon>
        <taxon>Paraburkholderia</taxon>
    </lineage>
</organism>
<dbReference type="OrthoDB" id="9814815at2"/>
<dbReference type="SMART" id="SM00420">
    <property type="entry name" value="HTH_DEOR"/>
    <property type="match status" value="1"/>
</dbReference>
<dbReference type="SUPFAM" id="SSF100950">
    <property type="entry name" value="NagB/RpiA/CoA transferase-like"/>
    <property type="match status" value="1"/>
</dbReference>
<dbReference type="InterPro" id="IPR001034">
    <property type="entry name" value="DeoR_HTH"/>
</dbReference>
<dbReference type="Pfam" id="PF08220">
    <property type="entry name" value="HTH_DeoR"/>
    <property type="match status" value="1"/>
</dbReference>
<proteinExistence type="predicted"/>
<sequence length="267" mass="28876">MKTNRLEAIRHHLYSNGETSIQALAEGIGASLATVRRDLQILEEQGVIERSHGGARISSGVDIEVAFGVRENQHLREKRAIAAAAYDLLTPNSAVFLDAGTTVLQLANLLRVNPIPMTVVTNGLIVAQRLMNVPKLRVSLIGGQLRSENASLVGPAAELALDRLWLDQLFLGAGAIGDDHKIYSLDSAEASINEHMIERAASTIVLADASKFGRRSTFLVAEIDSRMRVISDSSLPEEEQSKLRKASINLMTVESMATDSNLRAIGS</sequence>
<protein>
    <submittedName>
        <fullName evidence="5">Transcriptional regulator, DeoR family</fullName>
    </submittedName>
</protein>
<feature type="domain" description="HTH deoR-type" evidence="4">
    <location>
        <begin position="2"/>
        <end position="57"/>
    </location>
</feature>